<dbReference type="PANTHER" id="PTHR45947">
    <property type="entry name" value="SULFOQUINOVOSYL TRANSFERASE SQD2"/>
    <property type="match status" value="1"/>
</dbReference>
<evidence type="ECO:0000259" key="1">
    <source>
        <dbReference type="Pfam" id="PF00534"/>
    </source>
</evidence>
<feature type="domain" description="Glycosyltransferase subfamily 4-like N-terminal" evidence="2">
    <location>
        <begin position="13"/>
        <end position="169"/>
    </location>
</feature>
<reference evidence="3" key="1">
    <citation type="submission" date="2018-01" db="EMBL/GenBank/DDBJ databases">
        <authorList>
            <person name="Regsiter A."/>
            <person name="William W."/>
        </authorList>
    </citation>
    <scope>NUCLEOTIDE SEQUENCE</scope>
    <source>
        <strain evidence="3">TRIP AH-1</strain>
    </source>
</reference>
<dbReference type="Gene3D" id="3.40.50.2000">
    <property type="entry name" value="Glycogen Phosphorylase B"/>
    <property type="match status" value="2"/>
</dbReference>
<organism evidence="3">
    <name type="scientific">uncultured Desulfobacterium sp</name>
    <dbReference type="NCBI Taxonomy" id="201089"/>
    <lineage>
        <taxon>Bacteria</taxon>
        <taxon>Pseudomonadati</taxon>
        <taxon>Thermodesulfobacteriota</taxon>
        <taxon>Desulfobacteria</taxon>
        <taxon>Desulfobacterales</taxon>
        <taxon>Desulfobacteriaceae</taxon>
        <taxon>Desulfobacterium</taxon>
        <taxon>environmental samples</taxon>
    </lineage>
</organism>
<sequence>MKIAIVGISFCEYIIQQANGLAALGHNVLVVLPVSLIYTTVGRAIDSLVAVGVTIFACIELRPWKSSYYSDIIYAISSFKPDVIHIHDNGEMITLVLITRFRHVPLALTIHDVVTHPGADSKQKLRRKIIKFLLKRRADVIHLHSNILSDKFKILYPDLEFKIKVIPHGALTLFKSWENELIEREPLTCLFFGRMEKYRGLDNLVHIGRVLKDMIPGIKIIVAGQGSELEKYKDQMDALGIFEIHDTFIPNDNVYKYFRRASLLLLPYHEASQSGVALMGLPFGLPVVATDVGAISEVVIDKIHGRVVASGDITGFAEMVKTLLYDNTRWKHMSENCIEKTDSLNFQRLAYEFAKLYEQAIARKKNL</sequence>
<feature type="domain" description="Glycosyl transferase family 1" evidence="1">
    <location>
        <begin position="181"/>
        <end position="336"/>
    </location>
</feature>
<proteinExistence type="predicted"/>
<dbReference type="PANTHER" id="PTHR45947:SF3">
    <property type="entry name" value="SULFOQUINOVOSYL TRANSFERASE SQD2"/>
    <property type="match status" value="1"/>
</dbReference>
<dbReference type="CDD" id="cd03801">
    <property type="entry name" value="GT4_PimA-like"/>
    <property type="match status" value="1"/>
</dbReference>
<gene>
    <name evidence="3" type="ORF">PITCH_A1710013</name>
</gene>
<name>A0A445MUH3_9BACT</name>
<dbReference type="InterPro" id="IPR001296">
    <property type="entry name" value="Glyco_trans_1"/>
</dbReference>
<protein>
    <submittedName>
        <fullName evidence="3">Putative Glycosyltransferase</fullName>
    </submittedName>
</protein>
<accession>A0A445MUH3</accession>
<dbReference type="GO" id="GO:0016757">
    <property type="term" value="F:glycosyltransferase activity"/>
    <property type="evidence" value="ECO:0007669"/>
    <property type="project" value="InterPro"/>
</dbReference>
<keyword evidence="3" id="KW-0808">Transferase</keyword>
<evidence type="ECO:0000259" key="2">
    <source>
        <dbReference type="Pfam" id="PF13439"/>
    </source>
</evidence>
<dbReference type="Pfam" id="PF13439">
    <property type="entry name" value="Glyco_transf_4"/>
    <property type="match status" value="1"/>
</dbReference>
<dbReference type="AlphaFoldDB" id="A0A445MUH3"/>
<evidence type="ECO:0000313" key="3">
    <source>
        <dbReference type="EMBL" id="SPD73164.1"/>
    </source>
</evidence>
<dbReference type="InterPro" id="IPR050194">
    <property type="entry name" value="Glycosyltransferase_grp1"/>
</dbReference>
<dbReference type="Pfam" id="PF00534">
    <property type="entry name" value="Glycos_transf_1"/>
    <property type="match status" value="1"/>
</dbReference>
<dbReference type="SUPFAM" id="SSF53756">
    <property type="entry name" value="UDP-Glycosyltransferase/glycogen phosphorylase"/>
    <property type="match status" value="1"/>
</dbReference>
<dbReference type="InterPro" id="IPR028098">
    <property type="entry name" value="Glyco_trans_4-like_N"/>
</dbReference>
<dbReference type="EMBL" id="OJIN01000081">
    <property type="protein sequence ID" value="SPD73164.1"/>
    <property type="molecule type" value="Genomic_DNA"/>
</dbReference>